<dbReference type="InterPro" id="IPR039420">
    <property type="entry name" value="WalR-like"/>
</dbReference>
<evidence type="ECO:0000259" key="9">
    <source>
        <dbReference type="PROSITE" id="PS51755"/>
    </source>
</evidence>
<evidence type="ECO:0000256" key="6">
    <source>
        <dbReference type="PROSITE-ProRule" id="PRU00169"/>
    </source>
</evidence>
<dbReference type="SMART" id="SM00448">
    <property type="entry name" value="REC"/>
    <property type="match status" value="1"/>
</dbReference>
<evidence type="ECO:0000256" key="3">
    <source>
        <dbReference type="ARBA" id="ARBA00023015"/>
    </source>
</evidence>
<dbReference type="InterPro" id="IPR011006">
    <property type="entry name" value="CheY-like_superfamily"/>
</dbReference>
<keyword evidence="11" id="KW-1185">Reference proteome</keyword>
<dbReference type="Gene3D" id="3.40.50.2300">
    <property type="match status" value="1"/>
</dbReference>
<keyword evidence="4 7" id="KW-0238">DNA-binding</keyword>
<dbReference type="Gene3D" id="6.10.250.690">
    <property type="match status" value="1"/>
</dbReference>
<dbReference type="PANTHER" id="PTHR48111">
    <property type="entry name" value="REGULATOR OF RPOS"/>
    <property type="match status" value="1"/>
</dbReference>
<feature type="DNA-binding region" description="OmpR/PhoB-type" evidence="7">
    <location>
        <begin position="133"/>
        <end position="231"/>
    </location>
</feature>
<dbReference type="CDD" id="cd17624">
    <property type="entry name" value="REC_OmpR_PmrA-like"/>
    <property type="match status" value="1"/>
</dbReference>
<dbReference type="PROSITE" id="PS50110">
    <property type="entry name" value="RESPONSE_REGULATORY"/>
    <property type="match status" value="1"/>
</dbReference>
<evidence type="ECO:0000256" key="7">
    <source>
        <dbReference type="PROSITE-ProRule" id="PRU01091"/>
    </source>
</evidence>
<feature type="domain" description="OmpR/PhoB-type" evidence="9">
    <location>
        <begin position="133"/>
        <end position="231"/>
    </location>
</feature>
<dbReference type="InterPro" id="IPR036388">
    <property type="entry name" value="WH-like_DNA-bd_sf"/>
</dbReference>
<dbReference type="InterPro" id="IPR001867">
    <property type="entry name" value="OmpR/PhoB-type_DNA-bd"/>
</dbReference>
<dbReference type="CDD" id="cd00383">
    <property type="entry name" value="trans_reg_C"/>
    <property type="match status" value="1"/>
</dbReference>
<feature type="modified residue" description="4-aspartylphosphate" evidence="6">
    <location>
        <position position="53"/>
    </location>
</feature>
<protein>
    <submittedName>
        <fullName evidence="10">Response regulator transcription factor</fullName>
    </submittedName>
</protein>
<reference evidence="10" key="1">
    <citation type="submission" date="2021-12" db="EMBL/GenBank/DDBJ databases">
        <title>Alicyclobacillaceae gen. nov., sp. nov., isolated from chalcocite enrichment system.</title>
        <authorList>
            <person name="Jiang Z."/>
        </authorList>
    </citation>
    <scope>NUCLEOTIDE SEQUENCE</scope>
    <source>
        <strain evidence="10">MYW30-H2</strain>
    </source>
</reference>
<dbReference type="PROSITE" id="PS51755">
    <property type="entry name" value="OMPR_PHOB"/>
    <property type="match status" value="1"/>
</dbReference>
<dbReference type="SMART" id="SM00862">
    <property type="entry name" value="Trans_reg_C"/>
    <property type="match status" value="1"/>
</dbReference>
<evidence type="ECO:0000256" key="4">
    <source>
        <dbReference type="ARBA" id="ARBA00023125"/>
    </source>
</evidence>
<dbReference type="EMBL" id="CP089291">
    <property type="protein sequence ID" value="UOF91263.1"/>
    <property type="molecule type" value="Genomic_DNA"/>
</dbReference>
<keyword evidence="5" id="KW-0804">Transcription</keyword>
<dbReference type="Pfam" id="PF00072">
    <property type="entry name" value="Response_reg"/>
    <property type="match status" value="1"/>
</dbReference>
<keyword evidence="1 6" id="KW-0597">Phosphoprotein</keyword>
<dbReference type="Proteomes" id="UP000830167">
    <property type="component" value="Chromosome"/>
</dbReference>
<feature type="domain" description="Response regulatory" evidence="8">
    <location>
        <begin position="4"/>
        <end position="118"/>
    </location>
</feature>
<keyword evidence="2" id="KW-0902">Two-component regulatory system</keyword>
<dbReference type="PANTHER" id="PTHR48111:SF22">
    <property type="entry name" value="REGULATOR OF RPOS"/>
    <property type="match status" value="1"/>
</dbReference>
<evidence type="ECO:0000256" key="5">
    <source>
        <dbReference type="ARBA" id="ARBA00023163"/>
    </source>
</evidence>
<keyword evidence="3" id="KW-0805">Transcription regulation</keyword>
<dbReference type="SUPFAM" id="SSF52172">
    <property type="entry name" value="CheY-like"/>
    <property type="match status" value="1"/>
</dbReference>
<name>A0ABY4CPY0_9BACL</name>
<accession>A0ABY4CPY0</accession>
<evidence type="ECO:0000259" key="8">
    <source>
        <dbReference type="PROSITE" id="PS50110"/>
    </source>
</evidence>
<evidence type="ECO:0000256" key="1">
    <source>
        <dbReference type="ARBA" id="ARBA00022553"/>
    </source>
</evidence>
<dbReference type="InterPro" id="IPR001789">
    <property type="entry name" value="Sig_transdc_resp-reg_receiver"/>
</dbReference>
<gene>
    <name evidence="10" type="ORF">LSG31_03120</name>
</gene>
<dbReference type="Gene3D" id="1.10.10.10">
    <property type="entry name" value="Winged helix-like DNA-binding domain superfamily/Winged helix DNA-binding domain"/>
    <property type="match status" value="1"/>
</dbReference>
<evidence type="ECO:0000256" key="2">
    <source>
        <dbReference type="ARBA" id="ARBA00023012"/>
    </source>
</evidence>
<sequence>MSERILVIEDEDRIARLLQLELAHEGYEVAIEKTGRQGLKTGLSEAWDVILLDIMLPELNGIEVLRRFRNTNQTTPIIIITARDSIPDKVNGLDQGANDYVTKPFEIEEVLARIRSCIRLAKHIHEQNMEPSPKTLKVNSLVVKHRSHEVFREGKRIILTPREFDLLVYLMENWNLVVTREQIIQHVWGYNFTGDTNVVDVYIRYLRKKIDYDFDTHLIQTIRGIGYSMRESAK</sequence>
<dbReference type="RefSeq" id="WP_347437952.1">
    <property type="nucleotide sequence ID" value="NZ_CP089291.1"/>
</dbReference>
<evidence type="ECO:0000313" key="10">
    <source>
        <dbReference type="EMBL" id="UOF91263.1"/>
    </source>
</evidence>
<dbReference type="Pfam" id="PF00486">
    <property type="entry name" value="Trans_reg_C"/>
    <property type="match status" value="1"/>
</dbReference>
<evidence type="ECO:0000313" key="11">
    <source>
        <dbReference type="Proteomes" id="UP000830167"/>
    </source>
</evidence>
<proteinExistence type="predicted"/>
<organism evidence="10 11">
    <name type="scientific">Fodinisporobacter ferrooxydans</name>
    <dbReference type="NCBI Taxonomy" id="2901836"/>
    <lineage>
        <taxon>Bacteria</taxon>
        <taxon>Bacillati</taxon>
        <taxon>Bacillota</taxon>
        <taxon>Bacilli</taxon>
        <taxon>Bacillales</taxon>
        <taxon>Alicyclobacillaceae</taxon>
        <taxon>Fodinisporobacter</taxon>
    </lineage>
</organism>